<gene>
    <name evidence="2" type="ORF">MAIT1_04996</name>
</gene>
<name>A0A1Y2KA79_9PROT</name>
<dbReference type="AlphaFoldDB" id="A0A1Y2KA79"/>
<accession>A0A1Y2KA79</accession>
<comment type="caution">
    <text evidence="2">The sequence shown here is derived from an EMBL/GenBank/DDBJ whole genome shotgun (WGS) entry which is preliminary data.</text>
</comment>
<sequence length="141" mass="15794">MALSAAQIYEDAFLQGLMPDPRLTVSEWADEHRMLSSVASGEPGPWRTDRTPYLKEIMDCLSPSSPIERVVAMFGSQLGKTECGLNWVGYVIHHAPGPMLMVQPTVEMAKRYSKQRVGPLIESSEEIRERVNENGAVKMHH</sequence>
<dbReference type="InterPro" id="IPR046453">
    <property type="entry name" value="GpA_ATPase"/>
</dbReference>
<dbReference type="Proteomes" id="UP000194003">
    <property type="component" value="Unassembled WGS sequence"/>
</dbReference>
<dbReference type="STRING" id="1434232.MAIT1_04996"/>
<dbReference type="EMBL" id="LVJN01000013">
    <property type="protein sequence ID" value="OSM07607.1"/>
    <property type="molecule type" value="Genomic_DNA"/>
</dbReference>
<organism evidence="2 3">
    <name type="scientific">Magnetofaba australis IT-1</name>
    <dbReference type="NCBI Taxonomy" id="1434232"/>
    <lineage>
        <taxon>Bacteria</taxon>
        <taxon>Pseudomonadati</taxon>
        <taxon>Pseudomonadota</taxon>
        <taxon>Magnetococcia</taxon>
        <taxon>Magnetococcales</taxon>
        <taxon>Magnetococcaceae</taxon>
        <taxon>Magnetofaba</taxon>
    </lineage>
</organism>
<keyword evidence="3" id="KW-1185">Reference proteome</keyword>
<protein>
    <recommendedName>
        <fullName evidence="1">Phage terminase large subunit GpA ATPase domain-containing protein</fullName>
    </recommendedName>
</protein>
<evidence type="ECO:0000313" key="3">
    <source>
        <dbReference type="Proteomes" id="UP000194003"/>
    </source>
</evidence>
<proteinExistence type="predicted"/>
<evidence type="ECO:0000259" key="1">
    <source>
        <dbReference type="Pfam" id="PF05876"/>
    </source>
</evidence>
<dbReference type="Pfam" id="PF05876">
    <property type="entry name" value="GpA_ATPase"/>
    <property type="match status" value="1"/>
</dbReference>
<feature type="domain" description="Phage terminase large subunit GpA ATPase" evidence="1">
    <location>
        <begin position="40"/>
        <end position="133"/>
    </location>
</feature>
<reference evidence="2 3" key="1">
    <citation type="journal article" date="2016" name="BMC Genomics">
        <title>Combined genomic and structural analyses of a cultured magnetotactic bacterium reveals its niche adaptation to a dynamic environment.</title>
        <authorList>
            <person name="Araujo A.C."/>
            <person name="Morillo V."/>
            <person name="Cypriano J."/>
            <person name="Teixeira L.C."/>
            <person name="Leao P."/>
            <person name="Lyra S."/>
            <person name="Almeida L.G."/>
            <person name="Bazylinski D.A."/>
            <person name="Vasconcellos A.T."/>
            <person name="Abreu F."/>
            <person name="Lins U."/>
        </authorList>
    </citation>
    <scope>NUCLEOTIDE SEQUENCE [LARGE SCALE GENOMIC DNA]</scope>
    <source>
        <strain evidence="2 3">IT-1</strain>
    </source>
</reference>
<evidence type="ECO:0000313" key="2">
    <source>
        <dbReference type="EMBL" id="OSM07607.1"/>
    </source>
</evidence>
<dbReference type="GO" id="GO:0016887">
    <property type="term" value="F:ATP hydrolysis activity"/>
    <property type="evidence" value="ECO:0007669"/>
    <property type="project" value="InterPro"/>
</dbReference>